<comment type="similarity">
    <text evidence="1">Belongs to the Mg-chelatase subunits D/I family. ComM subfamily.</text>
</comment>
<evidence type="ECO:0000256" key="1">
    <source>
        <dbReference type="ARBA" id="ARBA00006354"/>
    </source>
</evidence>
<dbReference type="NCBIfam" id="TIGR00368">
    <property type="entry name" value="YifB family Mg chelatase-like AAA ATPase"/>
    <property type="match status" value="1"/>
</dbReference>
<protein>
    <submittedName>
        <fullName evidence="5">Magnesium chelatase</fullName>
    </submittedName>
</protein>
<dbReference type="Pfam" id="PF01078">
    <property type="entry name" value="Mg_chelatase"/>
    <property type="match status" value="1"/>
</dbReference>
<dbReference type="InterPro" id="IPR025158">
    <property type="entry name" value="Mg_chelat-rel_C"/>
</dbReference>
<proteinExistence type="inferred from homology"/>
<organism evidence="5 6">
    <name type="scientific">Candidatus Woesebacteria bacterium RIFCSPHIGHO2_01_FULL_40_22</name>
    <dbReference type="NCBI Taxonomy" id="1802499"/>
    <lineage>
        <taxon>Bacteria</taxon>
        <taxon>Candidatus Woeseibacteriota</taxon>
    </lineage>
</organism>
<dbReference type="InterPro" id="IPR004482">
    <property type="entry name" value="Mg_chelat-rel"/>
</dbReference>
<evidence type="ECO:0000256" key="2">
    <source>
        <dbReference type="ARBA" id="ARBA00022741"/>
    </source>
</evidence>
<dbReference type="Gene3D" id="3.30.230.10">
    <property type="match status" value="1"/>
</dbReference>
<dbReference type="PRINTS" id="PR01657">
    <property type="entry name" value="MCMFAMILY"/>
</dbReference>
<dbReference type="Pfam" id="PF13541">
    <property type="entry name" value="ChlI"/>
    <property type="match status" value="1"/>
</dbReference>
<dbReference type="InterPro" id="IPR003593">
    <property type="entry name" value="AAA+_ATPase"/>
</dbReference>
<dbReference type="InterPro" id="IPR001208">
    <property type="entry name" value="MCM_dom"/>
</dbReference>
<dbReference type="GO" id="GO:0005524">
    <property type="term" value="F:ATP binding"/>
    <property type="evidence" value="ECO:0007669"/>
    <property type="project" value="UniProtKB-KW"/>
</dbReference>
<dbReference type="InterPro" id="IPR045006">
    <property type="entry name" value="CHLI-like"/>
</dbReference>
<dbReference type="InterPro" id="IPR014721">
    <property type="entry name" value="Ribsml_uS5_D2-typ_fold_subgr"/>
</dbReference>
<keyword evidence="3" id="KW-0067">ATP-binding</keyword>
<dbReference type="Pfam" id="PF13335">
    <property type="entry name" value="Mg_chelatase_C"/>
    <property type="match status" value="1"/>
</dbReference>
<evidence type="ECO:0000313" key="5">
    <source>
        <dbReference type="EMBL" id="OGM26006.1"/>
    </source>
</evidence>
<dbReference type="PANTHER" id="PTHR32039:SF7">
    <property type="entry name" value="COMPETENCE PROTEIN COMM"/>
    <property type="match status" value="1"/>
</dbReference>
<dbReference type="InterPro" id="IPR000523">
    <property type="entry name" value="Mg_chelatse_chII-like_cat_dom"/>
</dbReference>
<reference evidence="5 6" key="1">
    <citation type="journal article" date="2016" name="Nat. Commun.">
        <title>Thousands of microbial genomes shed light on interconnected biogeochemical processes in an aquifer system.</title>
        <authorList>
            <person name="Anantharaman K."/>
            <person name="Brown C.T."/>
            <person name="Hug L.A."/>
            <person name="Sharon I."/>
            <person name="Castelle C.J."/>
            <person name="Probst A.J."/>
            <person name="Thomas B.C."/>
            <person name="Singh A."/>
            <person name="Wilkins M.J."/>
            <person name="Karaoz U."/>
            <person name="Brodie E.L."/>
            <person name="Williams K.H."/>
            <person name="Hubbard S.S."/>
            <person name="Banfield J.F."/>
        </authorList>
    </citation>
    <scope>NUCLEOTIDE SEQUENCE [LARGE SCALE GENOMIC DNA]</scope>
</reference>
<dbReference type="EMBL" id="MGGL01000017">
    <property type="protein sequence ID" value="OGM26006.1"/>
    <property type="molecule type" value="Genomic_DNA"/>
</dbReference>
<comment type="caution">
    <text evidence="5">The sequence shown here is derived from an EMBL/GenBank/DDBJ whole genome shotgun (WGS) entry which is preliminary data.</text>
</comment>
<evidence type="ECO:0000313" key="6">
    <source>
        <dbReference type="Proteomes" id="UP000179221"/>
    </source>
</evidence>
<dbReference type="Gene3D" id="3.40.50.300">
    <property type="entry name" value="P-loop containing nucleotide triphosphate hydrolases"/>
    <property type="match status" value="1"/>
</dbReference>
<name>A0A1F7YFA2_9BACT</name>
<dbReference type="Proteomes" id="UP000179221">
    <property type="component" value="Unassembled WGS sequence"/>
</dbReference>
<keyword evidence="2" id="KW-0547">Nucleotide-binding</keyword>
<evidence type="ECO:0000259" key="4">
    <source>
        <dbReference type="SMART" id="SM00382"/>
    </source>
</evidence>
<dbReference type="SUPFAM" id="SSF54211">
    <property type="entry name" value="Ribosomal protein S5 domain 2-like"/>
    <property type="match status" value="1"/>
</dbReference>
<dbReference type="AlphaFoldDB" id="A0A1F7YFA2"/>
<gene>
    <name evidence="5" type="ORF">A2628_00335</name>
</gene>
<accession>A0A1F7YFA2</accession>
<dbReference type="SUPFAM" id="SSF52540">
    <property type="entry name" value="P-loop containing nucleoside triphosphate hydrolases"/>
    <property type="match status" value="1"/>
</dbReference>
<evidence type="ECO:0000256" key="3">
    <source>
        <dbReference type="ARBA" id="ARBA00022840"/>
    </source>
</evidence>
<dbReference type="SMART" id="SM00382">
    <property type="entry name" value="AAA"/>
    <property type="match status" value="1"/>
</dbReference>
<sequence length="510" mass="55400">MLAKITSGATVGLNATTIDVEVDIPNEGLPSFTIVGLPDKAVEEAKERVRSAIKNSGADFPTTRITVNLAPADLPKVGPAYDLPIALGILIASGNIAPRISDTLFFGELSLDGSLRHTNGILPMAYLAKEKGIKRLFIPKINEKEAAVVSNIDVFAPESLLDLVRFLSGTIAIEKTKKVSLLSLLKTSEAEFDFSEIIGQEHAKRAMEIAAAGSHNIFMKGTPGSGKTMLARALPGILPTLTEDEALEVTKIYSITGNLPSGQSIITSRPFRSPHHTTSRIGLIGGGSNPFPGEISLAHRGVLFLDEFPEFPRHVLESIRQPMEDGVVTISRAKGSVTYPAQFLLVAASNPCPCGYFGDPKRACKCLPGMILRYQKRVSGPILDRIDLHISLRLLETDKLVGNKEKAESSKSIQARVQKARDMQIRRFKGSKFKSNSEMSSKAVKEFCKLSPECYAILRSAVASMNLTARSYHKVIKVARTIADLEGAKDITTNHIAEALQYRPQNDDEI</sequence>
<dbReference type="InterPro" id="IPR027417">
    <property type="entry name" value="P-loop_NTPase"/>
</dbReference>
<dbReference type="GO" id="GO:0003677">
    <property type="term" value="F:DNA binding"/>
    <property type="evidence" value="ECO:0007669"/>
    <property type="project" value="InterPro"/>
</dbReference>
<feature type="domain" description="AAA+ ATPase" evidence="4">
    <location>
        <begin position="213"/>
        <end position="396"/>
    </location>
</feature>
<dbReference type="PANTHER" id="PTHR32039">
    <property type="entry name" value="MAGNESIUM-CHELATASE SUBUNIT CHLI"/>
    <property type="match status" value="1"/>
</dbReference>
<dbReference type="InterPro" id="IPR020568">
    <property type="entry name" value="Ribosomal_Su5_D2-typ_SF"/>
</dbReference>